<reference evidence="1 2" key="1">
    <citation type="journal article" date="2019" name="Int. J. Syst. Evol. Microbiol.">
        <title>The Global Catalogue of Microorganisms (GCM) 10K type strain sequencing project: providing services to taxonomists for standard genome sequencing and annotation.</title>
        <authorList>
            <consortium name="The Broad Institute Genomics Platform"/>
            <consortium name="The Broad Institute Genome Sequencing Center for Infectious Disease"/>
            <person name="Wu L."/>
            <person name="Ma J."/>
        </authorList>
    </citation>
    <scope>NUCLEOTIDE SEQUENCE [LARGE SCALE GENOMIC DNA]</scope>
    <source>
        <strain evidence="1 2">JCM 11117</strain>
    </source>
</reference>
<evidence type="ECO:0008006" key="3">
    <source>
        <dbReference type="Google" id="ProtNLM"/>
    </source>
</evidence>
<protein>
    <recommendedName>
        <fullName evidence="3">SpoVT-AbrB domain-containing protein</fullName>
    </recommendedName>
</protein>
<name>A0ABN1P3E9_9PSEU</name>
<evidence type="ECO:0000313" key="1">
    <source>
        <dbReference type="EMBL" id="GAA0922051.1"/>
    </source>
</evidence>
<dbReference type="Proteomes" id="UP001499967">
    <property type="component" value="Unassembled WGS sequence"/>
</dbReference>
<comment type="caution">
    <text evidence="1">The sequence shown here is derived from an EMBL/GenBank/DDBJ whole genome shotgun (WGS) entry which is preliminary data.</text>
</comment>
<accession>A0ABN1P3E9</accession>
<proteinExistence type="predicted"/>
<dbReference type="EMBL" id="BAAAHP010000014">
    <property type="protein sequence ID" value="GAA0922051.1"/>
    <property type="molecule type" value="Genomic_DNA"/>
</dbReference>
<evidence type="ECO:0000313" key="2">
    <source>
        <dbReference type="Proteomes" id="UP001499967"/>
    </source>
</evidence>
<sequence>MRHTCKPPPAVQEQLIAALLPDVHVEPAPHSPAPLPTLPTTLPTSSTDDLLLGMARIDRSGRFHERRLLQALSWLPGQQLALDVIHGLIVVRPSSTGPHVLDHRGALHLPAAARNMCGINPGLPVVLAASVPEQTVVIHPEKVVARLLATHYADQLGGPHER</sequence>
<organism evidence="1 2">
    <name type="scientific">Pseudonocardia zijingensis</name>
    <dbReference type="NCBI Taxonomy" id="153376"/>
    <lineage>
        <taxon>Bacteria</taxon>
        <taxon>Bacillati</taxon>
        <taxon>Actinomycetota</taxon>
        <taxon>Actinomycetes</taxon>
        <taxon>Pseudonocardiales</taxon>
        <taxon>Pseudonocardiaceae</taxon>
        <taxon>Pseudonocardia</taxon>
    </lineage>
</organism>
<keyword evidence="2" id="KW-1185">Reference proteome</keyword>
<gene>
    <name evidence="1" type="ORF">GCM10009559_05250</name>
</gene>